<reference evidence="10 11" key="1">
    <citation type="submission" date="2023-07" db="EMBL/GenBank/DDBJ databases">
        <title>Closed genome sequence of Methanosarcinaceae archaeon Am2.</title>
        <authorList>
            <person name="Poehlein A."/>
            <person name="Protasov E."/>
            <person name="Platt K."/>
            <person name="Reeh H."/>
            <person name="Daniel R."/>
            <person name="Brune A."/>
        </authorList>
    </citation>
    <scope>NUCLEOTIDE SEQUENCE [LARGE SCALE GENOMIC DNA]</scope>
    <source>
        <strain evidence="10 11">Am2</strain>
    </source>
</reference>
<dbReference type="GeneID" id="89228706"/>
<comment type="function">
    <text evidence="6 8">Binds and transfers iron-sulfur (Fe-S) clusters to target apoproteins. Can hydrolyze ATP.</text>
</comment>
<evidence type="ECO:0000256" key="2">
    <source>
        <dbReference type="ARBA" id="ARBA00022741"/>
    </source>
</evidence>
<evidence type="ECO:0000256" key="9">
    <source>
        <dbReference type="SAM" id="MobiDB-lite"/>
    </source>
</evidence>
<dbReference type="GO" id="GO:0046872">
    <property type="term" value="F:metal ion binding"/>
    <property type="evidence" value="ECO:0007669"/>
    <property type="project" value="UniProtKB-KW"/>
</dbReference>
<keyword evidence="3 8" id="KW-0067">ATP-binding</keyword>
<dbReference type="InterPro" id="IPR019591">
    <property type="entry name" value="Mrp/NBP35_ATP-bd"/>
</dbReference>
<accession>A0AA96V8C0</accession>
<dbReference type="GO" id="GO:0016887">
    <property type="term" value="F:ATP hydrolysis activity"/>
    <property type="evidence" value="ECO:0007669"/>
    <property type="project" value="UniProtKB-UniRule"/>
</dbReference>
<dbReference type="SUPFAM" id="SSF52540">
    <property type="entry name" value="P-loop containing nucleoside triphosphate hydrolases"/>
    <property type="match status" value="1"/>
</dbReference>
<evidence type="ECO:0000256" key="5">
    <source>
        <dbReference type="ARBA" id="ARBA00023014"/>
    </source>
</evidence>
<evidence type="ECO:0000256" key="1">
    <source>
        <dbReference type="ARBA" id="ARBA00022723"/>
    </source>
</evidence>
<keyword evidence="2 8" id="KW-0547">Nucleotide-binding</keyword>
<keyword evidence="11" id="KW-1185">Reference proteome</keyword>
<dbReference type="AlphaFoldDB" id="A0AA96V8C0"/>
<keyword evidence="1 8" id="KW-0479">Metal-binding</keyword>
<dbReference type="RefSeq" id="WP_338097453.1">
    <property type="nucleotide sequence ID" value="NZ_CP131061.1"/>
</dbReference>
<feature type="region of interest" description="Disordered" evidence="9">
    <location>
        <begin position="1"/>
        <end position="21"/>
    </location>
</feature>
<dbReference type="PANTHER" id="PTHR23264:SF19">
    <property type="entry name" value="CYTOSOLIC FE-S CLUSTER ASSEMBLY FACTOR NUBP2"/>
    <property type="match status" value="1"/>
</dbReference>
<dbReference type="GO" id="GO:0016226">
    <property type="term" value="P:iron-sulfur cluster assembly"/>
    <property type="evidence" value="ECO:0007669"/>
    <property type="project" value="InterPro"/>
</dbReference>
<dbReference type="EMBL" id="CP131061">
    <property type="protein sequence ID" value="WNY27480.1"/>
    <property type="molecule type" value="Genomic_DNA"/>
</dbReference>
<keyword evidence="8" id="KW-0378">Hydrolase</keyword>
<dbReference type="InterPro" id="IPR000808">
    <property type="entry name" value="Mrp-like_CS"/>
</dbReference>
<dbReference type="GO" id="GO:0005829">
    <property type="term" value="C:cytosol"/>
    <property type="evidence" value="ECO:0007669"/>
    <property type="project" value="TreeGrafter"/>
</dbReference>
<dbReference type="Proteomes" id="UP001304970">
    <property type="component" value="Chromosome"/>
</dbReference>
<proteinExistence type="inferred from homology"/>
<evidence type="ECO:0000313" key="11">
    <source>
        <dbReference type="Proteomes" id="UP001304970"/>
    </source>
</evidence>
<evidence type="ECO:0000256" key="4">
    <source>
        <dbReference type="ARBA" id="ARBA00023004"/>
    </source>
</evidence>
<evidence type="ECO:0000256" key="3">
    <source>
        <dbReference type="ARBA" id="ARBA00022840"/>
    </source>
</evidence>
<keyword evidence="5 8" id="KW-0411">Iron-sulfur</keyword>
<keyword evidence="4 8" id="KW-0408">Iron</keyword>
<evidence type="ECO:0000256" key="7">
    <source>
        <dbReference type="ARBA" id="ARBA00074706"/>
    </source>
</evidence>
<sequence>MADPLHVVQKKPDPAGKEKEDKLHENLALVKNIFVVMSGKGGVGKSTVAAALATGLALRGNHVGLADCDFHGPSIPMLFGISGEDLTTAGDKLIPARPAENLNLGVISIGLLLPDDDTPVIWRGPAKTSAIRQFFEDVAWGNLDYLIIDLPPGTGDEPLGIMQLLQNLNGAIVVTIPQDIALTSVRKSLTFLQKLNVKPVGIVSNMDGIICPHCDEKIILFSEGGLAKAAQDFHTEILARLPMDPEFSKAQESGKMIEWMTQNSEWKNNFEKVLDIIEKTAAGNK</sequence>
<evidence type="ECO:0000313" key="10">
    <source>
        <dbReference type="EMBL" id="WNY27480.1"/>
    </source>
</evidence>
<evidence type="ECO:0000256" key="6">
    <source>
        <dbReference type="ARBA" id="ARBA00058094"/>
    </source>
</evidence>
<organism evidence="10 11">
    <name type="scientific">Methanolapillus ohkumae</name>
    <dbReference type="NCBI Taxonomy" id="3028298"/>
    <lineage>
        <taxon>Archaea</taxon>
        <taxon>Methanobacteriati</taxon>
        <taxon>Methanobacteriota</taxon>
        <taxon>Stenosarchaea group</taxon>
        <taxon>Methanomicrobia</taxon>
        <taxon>Methanosarcinales</taxon>
        <taxon>Methanosarcinaceae</taxon>
        <taxon>Methanolapillus</taxon>
    </lineage>
</organism>
<dbReference type="CDD" id="cd02037">
    <property type="entry name" value="Mrp_NBP35"/>
    <property type="match status" value="1"/>
</dbReference>
<dbReference type="Pfam" id="PF10609">
    <property type="entry name" value="ParA"/>
    <property type="match status" value="1"/>
</dbReference>
<protein>
    <recommendedName>
        <fullName evidence="7 8">Iron-sulfur cluster carrier protein</fullName>
    </recommendedName>
</protein>
<dbReference type="InterPro" id="IPR033756">
    <property type="entry name" value="YlxH/NBP35"/>
</dbReference>
<comment type="subunit">
    <text evidence="8">Homodimer.</text>
</comment>
<dbReference type="GO" id="GO:0005524">
    <property type="term" value="F:ATP binding"/>
    <property type="evidence" value="ECO:0007669"/>
    <property type="project" value="UniProtKB-UniRule"/>
</dbReference>
<gene>
    <name evidence="10" type="primary">apbC</name>
    <name evidence="10" type="ORF">MsAm2_12790</name>
</gene>
<dbReference type="InterPro" id="IPR027417">
    <property type="entry name" value="P-loop_NTPase"/>
</dbReference>
<dbReference type="GO" id="GO:0051536">
    <property type="term" value="F:iron-sulfur cluster binding"/>
    <property type="evidence" value="ECO:0007669"/>
    <property type="project" value="UniProtKB-UniRule"/>
</dbReference>
<comment type="similarity">
    <text evidence="8">Belongs to the Mrp/NBP35 ATP-binding proteins family.</text>
</comment>
<evidence type="ECO:0000256" key="8">
    <source>
        <dbReference type="HAMAP-Rule" id="MF_02040"/>
    </source>
</evidence>
<dbReference type="Gene3D" id="3.40.50.300">
    <property type="entry name" value="P-loop containing nucleotide triphosphate hydrolases"/>
    <property type="match status" value="1"/>
</dbReference>
<dbReference type="FunFam" id="3.40.50.300:FF:001119">
    <property type="entry name" value="Iron-sulfur cluster carrier protein"/>
    <property type="match status" value="1"/>
</dbReference>
<dbReference type="PROSITE" id="PS01215">
    <property type="entry name" value="MRP"/>
    <property type="match status" value="1"/>
</dbReference>
<feature type="compositionally biased region" description="Basic and acidic residues" evidence="9">
    <location>
        <begin position="10"/>
        <end position="21"/>
    </location>
</feature>
<name>A0AA96V8C0_9EURY</name>
<dbReference type="HAMAP" id="MF_02040">
    <property type="entry name" value="Mrp_NBP35"/>
    <property type="match status" value="1"/>
</dbReference>
<dbReference type="PANTHER" id="PTHR23264">
    <property type="entry name" value="NUCLEOTIDE-BINDING PROTEIN NBP35 YEAST -RELATED"/>
    <property type="match status" value="1"/>
</dbReference>
<feature type="binding site" evidence="8">
    <location>
        <begin position="39"/>
        <end position="46"/>
    </location>
    <ligand>
        <name>ATP</name>
        <dbReference type="ChEBI" id="CHEBI:30616"/>
    </ligand>
</feature>
<dbReference type="GO" id="GO:0140663">
    <property type="term" value="F:ATP-dependent FeS chaperone activity"/>
    <property type="evidence" value="ECO:0007669"/>
    <property type="project" value="InterPro"/>
</dbReference>